<dbReference type="PRINTS" id="PR00020">
    <property type="entry name" value="MAMDOMAIN"/>
</dbReference>
<dbReference type="SMART" id="SM00235">
    <property type="entry name" value="ZnMc"/>
    <property type="match status" value="1"/>
</dbReference>
<evidence type="ECO:0000259" key="22">
    <source>
        <dbReference type="PROSITE" id="PS51670"/>
    </source>
</evidence>
<dbReference type="InterPro" id="IPR001506">
    <property type="entry name" value="Peptidase_M12A"/>
</dbReference>
<keyword evidence="3" id="KW-0800">Toxin</keyword>
<dbReference type="GeneID" id="116286289"/>
<dbReference type="InterPro" id="IPR000884">
    <property type="entry name" value="TSP1_rpt"/>
</dbReference>
<feature type="disulfide bond" evidence="17">
    <location>
        <begin position="975"/>
        <end position="1009"/>
    </location>
</feature>
<feature type="signal peptide" evidence="19">
    <location>
        <begin position="1"/>
        <end position="18"/>
    </location>
</feature>
<feature type="compositionally biased region" description="Low complexity" evidence="20">
    <location>
        <begin position="784"/>
        <end position="824"/>
    </location>
</feature>
<dbReference type="InParanoid" id="A0A6P8GZT0"/>
<organism evidence="24 25">
    <name type="scientific">Actinia tenebrosa</name>
    <name type="common">Australian red waratah sea anemone</name>
    <dbReference type="NCBI Taxonomy" id="6105"/>
    <lineage>
        <taxon>Eukaryota</taxon>
        <taxon>Metazoa</taxon>
        <taxon>Cnidaria</taxon>
        <taxon>Anthozoa</taxon>
        <taxon>Hexacorallia</taxon>
        <taxon>Actiniaria</taxon>
        <taxon>Actiniidae</taxon>
        <taxon>Actinia</taxon>
    </lineage>
</organism>
<evidence type="ECO:0000256" key="18">
    <source>
        <dbReference type="PROSITE-ProRule" id="PRU01211"/>
    </source>
</evidence>
<evidence type="ECO:0000256" key="12">
    <source>
        <dbReference type="ARBA" id="ARBA00023049"/>
    </source>
</evidence>
<dbReference type="GO" id="GO:0006508">
    <property type="term" value="P:proteolysis"/>
    <property type="evidence" value="ECO:0007669"/>
    <property type="project" value="UniProtKB-KW"/>
</dbReference>
<proteinExistence type="predicted"/>
<dbReference type="EC" id="3.4.24.-" evidence="19"/>
<feature type="binding site" evidence="18">
    <location>
        <position position="195"/>
    </location>
    <ligand>
        <name>Zn(2+)</name>
        <dbReference type="ChEBI" id="CHEBI:29105"/>
        <note>catalytic</note>
    </ligand>
</feature>
<evidence type="ECO:0000256" key="3">
    <source>
        <dbReference type="ARBA" id="ARBA00022656"/>
    </source>
</evidence>
<dbReference type="GO" id="GO:0016020">
    <property type="term" value="C:membrane"/>
    <property type="evidence" value="ECO:0007669"/>
    <property type="project" value="UniProtKB-SubCell"/>
</dbReference>
<feature type="region of interest" description="Disordered" evidence="20">
    <location>
        <begin position="589"/>
        <end position="830"/>
    </location>
</feature>
<evidence type="ECO:0000256" key="9">
    <source>
        <dbReference type="ARBA" id="ARBA00022801"/>
    </source>
</evidence>
<evidence type="ECO:0000259" key="23">
    <source>
        <dbReference type="PROSITE" id="PS51864"/>
    </source>
</evidence>
<dbReference type="PROSITE" id="PS00740">
    <property type="entry name" value="MAM_1"/>
    <property type="match status" value="1"/>
</dbReference>
<keyword evidence="14" id="KW-0865">Zymogen</keyword>
<keyword evidence="4 18" id="KW-0645">Protease</keyword>
<evidence type="ECO:0000256" key="17">
    <source>
        <dbReference type="PROSITE-ProRule" id="PRU01005"/>
    </source>
</evidence>
<dbReference type="PANTHER" id="PTHR10127:SF780">
    <property type="entry name" value="METALLOENDOPEPTIDASE"/>
    <property type="match status" value="1"/>
</dbReference>
<keyword evidence="8" id="KW-0677">Repeat</keyword>
<dbReference type="FunFam" id="3.40.390.10:FF:000015">
    <property type="entry name" value="Meprin A subunit"/>
    <property type="match status" value="1"/>
</dbReference>
<feature type="disulfide bond" evidence="18">
    <location>
        <begin position="165"/>
        <end position="187"/>
    </location>
</feature>
<accession>A0A6P8GZT0</accession>
<feature type="active site" evidence="18">
    <location>
        <position position="196"/>
    </location>
</feature>
<evidence type="ECO:0000256" key="7">
    <source>
        <dbReference type="ARBA" id="ARBA00022729"/>
    </source>
</evidence>
<evidence type="ECO:0000313" key="25">
    <source>
        <dbReference type="RefSeq" id="XP_031548611.1"/>
    </source>
</evidence>
<dbReference type="Pfam" id="PF00629">
    <property type="entry name" value="MAM"/>
    <property type="match status" value="1"/>
</dbReference>
<keyword evidence="6 18" id="KW-0479">Metal-binding</keyword>
<name>A0A6P8GZT0_ACTTE</name>
<evidence type="ECO:0000256" key="5">
    <source>
        <dbReference type="ARBA" id="ARBA00022692"/>
    </source>
</evidence>
<feature type="domain" description="ShKT" evidence="22">
    <location>
        <begin position="837"/>
        <end position="871"/>
    </location>
</feature>
<feature type="compositionally biased region" description="Low complexity" evidence="20">
    <location>
        <begin position="744"/>
        <end position="770"/>
    </location>
</feature>
<protein>
    <recommendedName>
        <fullName evidence="19">Metalloendopeptidase</fullName>
        <ecNumber evidence="19">3.4.24.-</ecNumber>
    </recommendedName>
</protein>
<feature type="binding site" evidence="18">
    <location>
        <position position="199"/>
    </location>
    <ligand>
        <name>Zn(2+)</name>
        <dbReference type="ChEBI" id="CHEBI:29105"/>
        <note>catalytic</note>
    </ligand>
</feature>
<feature type="disulfide bond" evidence="17">
    <location>
        <begin position="837"/>
        <end position="871"/>
    </location>
</feature>
<dbReference type="InterPro" id="IPR024079">
    <property type="entry name" value="MetalloPept_cat_dom_sf"/>
</dbReference>
<dbReference type="Proteomes" id="UP000515163">
    <property type="component" value="Unplaced"/>
</dbReference>
<dbReference type="Gene3D" id="2.20.100.10">
    <property type="entry name" value="Thrombospondin type-1 (TSP1) repeat"/>
    <property type="match status" value="2"/>
</dbReference>
<dbReference type="PRINTS" id="PR00480">
    <property type="entry name" value="ASTACIN"/>
</dbReference>
<dbReference type="InterPro" id="IPR006026">
    <property type="entry name" value="Peptidase_Metallo"/>
</dbReference>
<feature type="compositionally biased region" description="Pro residues" evidence="20">
    <location>
        <begin position="711"/>
        <end position="743"/>
    </location>
</feature>
<comment type="cofactor">
    <cofactor evidence="18 19">
        <name>Zn(2+)</name>
        <dbReference type="ChEBI" id="CHEBI:29105"/>
    </cofactor>
    <text evidence="18 19">Binds 1 zinc ion per subunit.</text>
</comment>
<dbReference type="InterPro" id="IPR034035">
    <property type="entry name" value="Astacin-like_dom"/>
</dbReference>
<keyword evidence="24" id="KW-1185">Reference proteome</keyword>
<evidence type="ECO:0000256" key="11">
    <source>
        <dbReference type="ARBA" id="ARBA00022989"/>
    </source>
</evidence>
<dbReference type="InterPro" id="IPR003582">
    <property type="entry name" value="ShKT_dom"/>
</dbReference>
<dbReference type="InterPro" id="IPR000998">
    <property type="entry name" value="MAM_dom"/>
</dbReference>
<dbReference type="SMART" id="SM00209">
    <property type="entry name" value="TSP1"/>
    <property type="match status" value="3"/>
</dbReference>
<dbReference type="Pfam" id="PF01549">
    <property type="entry name" value="ShK"/>
    <property type="match status" value="3"/>
</dbReference>
<evidence type="ECO:0000256" key="19">
    <source>
        <dbReference type="RuleBase" id="RU361183"/>
    </source>
</evidence>
<dbReference type="PROSITE" id="PS50060">
    <property type="entry name" value="MAM_2"/>
    <property type="match status" value="1"/>
</dbReference>
<dbReference type="Gene3D" id="2.60.120.200">
    <property type="match status" value="1"/>
</dbReference>
<comment type="subcellular location">
    <subcellularLocation>
        <location evidence="2">Membrane</location>
        <topology evidence="2">Single-pass membrane protein</topology>
    </subcellularLocation>
</comment>
<evidence type="ECO:0000256" key="10">
    <source>
        <dbReference type="ARBA" id="ARBA00022833"/>
    </source>
</evidence>
<evidence type="ECO:0000256" key="8">
    <source>
        <dbReference type="ARBA" id="ARBA00022737"/>
    </source>
</evidence>
<dbReference type="PROSITE" id="PS50092">
    <property type="entry name" value="TSP1"/>
    <property type="match status" value="3"/>
</dbReference>
<feature type="domain" description="MAM" evidence="21">
    <location>
        <begin position="419"/>
        <end position="580"/>
    </location>
</feature>
<feature type="compositionally biased region" description="Low complexity" evidence="20">
    <location>
        <begin position="589"/>
        <end position="622"/>
    </location>
</feature>
<dbReference type="FunCoup" id="A0A6P8GZT0">
    <property type="interactions" value="83"/>
</dbReference>
<evidence type="ECO:0000256" key="20">
    <source>
        <dbReference type="SAM" id="MobiDB-lite"/>
    </source>
</evidence>
<dbReference type="Pfam" id="PF01400">
    <property type="entry name" value="Astacin"/>
    <property type="match status" value="1"/>
</dbReference>
<dbReference type="SMART" id="SM00254">
    <property type="entry name" value="ShKT"/>
    <property type="match status" value="3"/>
</dbReference>
<dbReference type="InterPro" id="IPR013320">
    <property type="entry name" value="ConA-like_dom_sf"/>
</dbReference>
<evidence type="ECO:0000256" key="6">
    <source>
        <dbReference type="ARBA" id="ARBA00022723"/>
    </source>
</evidence>
<dbReference type="CDD" id="cd06263">
    <property type="entry name" value="MAM"/>
    <property type="match status" value="1"/>
</dbReference>
<dbReference type="GO" id="GO:0090729">
    <property type="term" value="F:toxin activity"/>
    <property type="evidence" value="ECO:0007669"/>
    <property type="project" value="UniProtKB-KW"/>
</dbReference>
<evidence type="ECO:0000256" key="4">
    <source>
        <dbReference type="ARBA" id="ARBA00022670"/>
    </source>
</evidence>
<reference evidence="25" key="1">
    <citation type="submission" date="2025-08" db="UniProtKB">
        <authorList>
            <consortium name="RefSeq"/>
        </authorList>
    </citation>
    <scope>IDENTIFICATION</scope>
    <source>
        <tissue evidence="25">Tentacle</tissue>
    </source>
</reference>
<feature type="domain" description="Peptidase M12A" evidence="23">
    <location>
        <begin position="102"/>
        <end position="298"/>
    </location>
</feature>
<comment type="function">
    <text evidence="1">Metalloprotease.</text>
</comment>
<keyword evidence="15 17" id="KW-1015">Disulfide bond</keyword>
<evidence type="ECO:0000256" key="14">
    <source>
        <dbReference type="ARBA" id="ARBA00023145"/>
    </source>
</evidence>
<feature type="binding site" evidence="18">
    <location>
        <position position="205"/>
    </location>
    <ligand>
        <name>Zn(2+)</name>
        <dbReference type="ChEBI" id="CHEBI:29105"/>
        <note>catalytic</note>
    </ligand>
</feature>
<evidence type="ECO:0000256" key="16">
    <source>
        <dbReference type="ARBA" id="ARBA00023180"/>
    </source>
</evidence>
<dbReference type="PROSITE" id="PS51864">
    <property type="entry name" value="ASTACIN"/>
    <property type="match status" value="1"/>
</dbReference>
<evidence type="ECO:0000256" key="1">
    <source>
        <dbReference type="ARBA" id="ARBA00002657"/>
    </source>
</evidence>
<dbReference type="SUPFAM" id="SSF82895">
    <property type="entry name" value="TSP-1 type 1 repeat"/>
    <property type="match status" value="2"/>
</dbReference>
<dbReference type="PRINTS" id="PR01705">
    <property type="entry name" value="TSP1REPEAT"/>
</dbReference>
<evidence type="ECO:0000256" key="15">
    <source>
        <dbReference type="ARBA" id="ARBA00023157"/>
    </source>
</evidence>
<feature type="disulfide bond" evidence="17">
    <location>
        <begin position="877"/>
        <end position="911"/>
    </location>
</feature>
<dbReference type="InterPro" id="IPR036383">
    <property type="entry name" value="TSP1_rpt_sf"/>
</dbReference>
<keyword evidence="7 19" id="KW-0732">Signal</keyword>
<dbReference type="SUPFAM" id="SSF49899">
    <property type="entry name" value="Concanavalin A-like lectins/glucanases"/>
    <property type="match status" value="1"/>
</dbReference>
<dbReference type="PROSITE" id="PS51670">
    <property type="entry name" value="SHKT"/>
    <property type="match status" value="3"/>
</dbReference>
<dbReference type="KEGG" id="aten:116286289"/>
<dbReference type="Gene3D" id="3.40.390.10">
    <property type="entry name" value="Collagenase (Catalytic Domain)"/>
    <property type="match status" value="1"/>
</dbReference>
<feature type="compositionally biased region" description="Pro residues" evidence="20">
    <location>
        <begin position="771"/>
        <end position="783"/>
    </location>
</feature>
<dbReference type="OrthoDB" id="446173at2759"/>
<dbReference type="PANTHER" id="PTHR10127">
    <property type="entry name" value="DISCOIDIN, CUB, EGF, LAMININ , AND ZINC METALLOPROTEASE DOMAIN CONTAINING"/>
    <property type="match status" value="1"/>
</dbReference>
<keyword evidence="13" id="KW-0472">Membrane</keyword>
<dbReference type="RefSeq" id="XP_031548611.1">
    <property type="nucleotide sequence ID" value="XM_031692751.1"/>
</dbReference>
<keyword evidence="5" id="KW-0812">Transmembrane</keyword>
<evidence type="ECO:0000259" key="21">
    <source>
        <dbReference type="PROSITE" id="PS50060"/>
    </source>
</evidence>
<keyword evidence="16" id="KW-0325">Glycoprotein</keyword>
<dbReference type="CDD" id="cd04280">
    <property type="entry name" value="ZnMc_astacin_like"/>
    <property type="match status" value="1"/>
</dbReference>
<dbReference type="FunFam" id="2.20.100.10:FF:000007">
    <property type="entry name" value="Thrombospondin 1"/>
    <property type="match status" value="2"/>
</dbReference>
<dbReference type="GO" id="GO:0008270">
    <property type="term" value="F:zinc ion binding"/>
    <property type="evidence" value="ECO:0007669"/>
    <property type="project" value="UniProtKB-UniRule"/>
</dbReference>
<feature type="compositionally biased region" description="Low complexity" evidence="20">
    <location>
        <begin position="645"/>
        <end position="710"/>
    </location>
</feature>
<feature type="domain" description="ShKT" evidence="22">
    <location>
        <begin position="975"/>
        <end position="1009"/>
    </location>
</feature>
<dbReference type="SUPFAM" id="SSF55486">
    <property type="entry name" value="Metalloproteases ('zincins'), catalytic domain"/>
    <property type="match status" value="1"/>
</dbReference>
<dbReference type="SMART" id="SM00137">
    <property type="entry name" value="MAM"/>
    <property type="match status" value="1"/>
</dbReference>
<dbReference type="Pfam" id="PF00090">
    <property type="entry name" value="TSP_1"/>
    <property type="match status" value="2"/>
</dbReference>
<keyword evidence="11" id="KW-1133">Transmembrane helix</keyword>
<feature type="domain" description="ShKT" evidence="22">
    <location>
        <begin position="877"/>
        <end position="911"/>
    </location>
</feature>
<evidence type="ECO:0000256" key="13">
    <source>
        <dbReference type="ARBA" id="ARBA00023136"/>
    </source>
</evidence>
<dbReference type="AlphaFoldDB" id="A0A6P8GZT0"/>
<feature type="chain" id="PRO_5028522889" description="Metalloendopeptidase" evidence="19">
    <location>
        <begin position="19"/>
        <end position="1060"/>
    </location>
</feature>
<keyword evidence="9 18" id="KW-0378">Hydrolase</keyword>
<dbReference type="GO" id="GO:0004222">
    <property type="term" value="F:metalloendopeptidase activity"/>
    <property type="evidence" value="ECO:0007669"/>
    <property type="project" value="UniProtKB-UniRule"/>
</dbReference>
<comment type="caution">
    <text evidence="17">Lacks conserved residue(s) required for the propagation of feature annotation.</text>
</comment>
<gene>
    <name evidence="25" type="primary">LOC116286289</name>
</gene>
<sequence length="1060" mass="117960">MHYQIFIFVLVYGSFTEGSPFITKQDDQGAQYEVRGKFNQELRLQQASLDDPDNSVTDRIIRINKGKNKHFYEGDIILSDHDDVDTRNQGDVDGPLRDTLKRAAQGARQYLWLTKEVPYEIHDDLLDYKPNIKAAIEQFTHHTCVRWVPHTDQSNWVKFVRNDGCSSNVGRKYWLTGPQEVNLGSGCNHRGTIIHEMLHAVGFWHEQSRPDRNHHVEVMWENIEEGNEDNFNKYKRNDIDVLNTNYDFDSIMHYGKYSFSKNGNPTLIAINDPDRELGQRDGFSEIDIVKINALYDCKNSVDSGWSSWSGWGFCNDECYKVRQRFCTSSDRKTFCPQANYYGIEVDSVDCTPEECYKPVDGHWGRWSSWSTCSKSCDIGKQTRTRLCNDPPPKYSGKSCVGTNISEQSCKVLNCGLGPDDCEFDNNICHWYQPTTVDQNSFRWGRYYGETPSSLTGPSGDHTSKNGHYVYAEASSASQGQTANLVSKEFPPTEIRCITFYYHMYGEGMGTLKVFVNDTSTGDMRLLFTKTGNQGDEWKKGNATITSTGKYKVVFQAVCGYSFRSDIGLDDIIFKDSSCDGTEFMTTEFPTTLATTTNEPTLPSTTTKHPTTRVPTQLTTTKSTTKRPTTKIPTNAPTTRAPSQPPTTRASTPPPTTTRAPTQPPTTTRAPTQPPTTTRAPTQPPTTTRKPTQPPTTTRAPTQPSTTTRAPTQPPPTTRAPTQPPPTTRAPTQPPPTTRAPTQPPTTTTAPTQPPTTTRAPTQPSTTTRAPTQPPPTTRAPTQPPTTTRAPTQPPTTRAPTQPPTTTTAPTQPPTTTTAPTQPSTDATIQPSTPEPLCVNYNAKCAHWSLSMQCDLNPRYMHVYCRKSCKLCVTNVDCSDNIIHCPVWASSGYCWRNHQYMSVNCKKSCQICKPAAIVGKWGQWSSWSSCSATCGKPYRSRKRYCNNPPPSNGGKNCEGNHLETDACSSKPCVTSCKDNNINCPSWASVGHCWSNPGYMNVHCKKSCRICRQAHRLSGATPTDITVTRTCPFVNGAEKHVSHVNGLDRGSTRSDLSCHSLL</sequence>
<keyword evidence="10 18" id="KW-0862">Zinc</keyword>
<evidence type="ECO:0000313" key="24">
    <source>
        <dbReference type="Proteomes" id="UP000515163"/>
    </source>
</evidence>
<evidence type="ECO:0000256" key="2">
    <source>
        <dbReference type="ARBA" id="ARBA00004167"/>
    </source>
</evidence>
<keyword evidence="12 18" id="KW-0482">Metalloprotease</keyword>